<evidence type="ECO:0000313" key="4">
    <source>
        <dbReference type="Proteomes" id="UP000070700"/>
    </source>
</evidence>
<sequence length="268" mass="29569">MEYDKEIQAMLEKARADGRLITEAQLHAYRTAAFAAAMSNGKVALGDQAHREADINTWKHFFPGDVDALKAAASDNIAPSSKVPKVPKVSTSNAIEYTEIAQWHMAKAMEASAASIVASQLQADDLAKTRKKYQESAAFATTPAFAKKKSTDNARFANLQAEKRQLRADKEGLEDRVEVLDKEVKELTGNVKMLKNLIVDRDEMIAQLKKDVGQEKAKYHDDIRKLEAVKRATLKRAADAAGVDAPEPKKSKKELMTRAERNAGNTKS</sequence>
<dbReference type="GeneID" id="28831589"/>
<evidence type="ECO:0000313" key="3">
    <source>
        <dbReference type="EMBL" id="KUJ21379.1"/>
    </source>
</evidence>
<feature type="coiled-coil region" evidence="1">
    <location>
        <begin position="156"/>
        <end position="197"/>
    </location>
</feature>
<dbReference type="AlphaFoldDB" id="A0A194XMR2"/>
<organism evidence="3 4">
    <name type="scientific">Mollisia scopiformis</name>
    <name type="common">Conifer needle endophyte fungus</name>
    <name type="synonym">Phialocephala scopiformis</name>
    <dbReference type="NCBI Taxonomy" id="149040"/>
    <lineage>
        <taxon>Eukaryota</taxon>
        <taxon>Fungi</taxon>
        <taxon>Dikarya</taxon>
        <taxon>Ascomycota</taxon>
        <taxon>Pezizomycotina</taxon>
        <taxon>Leotiomycetes</taxon>
        <taxon>Helotiales</taxon>
        <taxon>Mollisiaceae</taxon>
        <taxon>Mollisia</taxon>
    </lineage>
</organism>
<evidence type="ECO:0000256" key="1">
    <source>
        <dbReference type="SAM" id="Coils"/>
    </source>
</evidence>
<evidence type="ECO:0000256" key="2">
    <source>
        <dbReference type="SAM" id="MobiDB-lite"/>
    </source>
</evidence>
<dbReference type="InParanoid" id="A0A194XMR2"/>
<gene>
    <name evidence="3" type="ORF">LY89DRAFT_770737</name>
</gene>
<protein>
    <submittedName>
        <fullName evidence="3">Uncharacterized protein</fullName>
    </submittedName>
</protein>
<dbReference type="KEGG" id="psco:LY89DRAFT_770737"/>
<feature type="compositionally biased region" description="Basic and acidic residues" evidence="2">
    <location>
        <begin position="246"/>
        <end position="261"/>
    </location>
</feature>
<reference evidence="3 4" key="1">
    <citation type="submission" date="2015-10" db="EMBL/GenBank/DDBJ databases">
        <title>Full genome of DAOMC 229536 Phialocephala scopiformis, a fungal endophyte of spruce producing the potent anti-insectan compound rugulosin.</title>
        <authorList>
            <consortium name="DOE Joint Genome Institute"/>
            <person name="Walker A.K."/>
            <person name="Frasz S.L."/>
            <person name="Seifert K.A."/>
            <person name="Miller J.D."/>
            <person name="Mondo S.J."/>
            <person name="Labutti K."/>
            <person name="Lipzen A."/>
            <person name="Dockter R."/>
            <person name="Kennedy M."/>
            <person name="Grigoriev I.V."/>
            <person name="Spatafora J.W."/>
        </authorList>
    </citation>
    <scope>NUCLEOTIDE SEQUENCE [LARGE SCALE GENOMIC DNA]</scope>
    <source>
        <strain evidence="3 4">CBS 120377</strain>
    </source>
</reference>
<dbReference type="EMBL" id="KQ947408">
    <property type="protein sequence ID" value="KUJ21379.1"/>
    <property type="molecule type" value="Genomic_DNA"/>
</dbReference>
<proteinExistence type="predicted"/>
<dbReference type="Proteomes" id="UP000070700">
    <property type="component" value="Unassembled WGS sequence"/>
</dbReference>
<name>A0A194XMR2_MOLSC</name>
<dbReference type="RefSeq" id="XP_018075734.1">
    <property type="nucleotide sequence ID" value="XM_018221863.1"/>
</dbReference>
<keyword evidence="4" id="KW-1185">Reference proteome</keyword>
<dbReference type="Gene3D" id="1.10.287.1490">
    <property type="match status" value="1"/>
</dbReference>
<accession>A0A194XMR2</accession>
<feature type="region of interest" description="Disordered" evidence="2">
    <location>
        <begin position="235"/>
        <end position="268"/>
    </location>
</feature>
<keyword evidence="1" id="KW-0175">Coiled coil</keyword>